<gene>
    <name evidence="6" type="ORF">PPSIR1_33439</name>
</gene>
<dbReference type="GO" id="GO:0016020">
    <property type="term" value="C:membrane"/>
    <property type="evidence" value="ECO:0007669"/>
    <property type="project" value="UniProtKB-SubCell"/>
</dbReference>
<dbReference type="InterPro" id="IPR032808">
    <property type="entry name" value="DoxX"/>
</dbReference>
<evidence type="ECO:0000256" key="5">
    <source>
        <dbReference type="SAM" id="Phobius"/>
    </source>
</evidence>
<keyword evidence="4 5" id="KW-0472">Membrane</keyword>
<organism evidence="6 7">
    <name type="scientific">Plesiocystis pacifica SIR-1</name>
    <dbReference type="NCBI Taxonomy" id="391625"/>
    <lineage>
        <taxon>Bacteria</taxon>
        <taxon>Pseudomonadati</taxon>
        <taxon>Myxococcota</taxon>
        <taxon>Polyangia</taxon>
        <taxon>Nannocystales</taxon>
        <taxon>Nannocystaceae</taxon>
        <taxon>Plesiocystis</taxon>
    </lineage>
</organism>
<dbReference type="Pfam" id="PF13564">
    <property type="entry name" value="DoxX_2"/>
    <property type="match status" value="1"/>
</dbReference>
<keyword evidence="3 5" id="KW-1133">Transmembrane helix</keyword>
<accession>A6G6P4</accession>
<protein>
    <recommendedName>
        <fullName evidence="8">DoxX family protein</fullName>
    </recommendedName>
</protein>
<feature type="transmembrane region" description="Helical" evidence="5">
    <location>
        <begin position="44"/>
        <end position="66"/>
    </location>
</feature>
<comment type="caution">
    <text evidence="6">The sequence shown here is derived from an EMBL/GenBank/DDBJ whole genome shotgun (WGS) entry which is preliminary data.</text>
</comment>
<dbReference type="Proteomes" id="UP000005801">
    <property type="component" value="Unassembled WGS sequence"/>
</dbReference>
<feature type="transmembrane region" description="Helical" evidence="5">
    <location>
        <begin position="78"/>
        <end position="97"/>
    </location>
</feature>
<feature type="transmembrane region" description="Helical" evidence="5">
    <location>
        <begin position="103"/>
        <end position="119"/>
    </location>
</feature>
<evidence type="ECO:0000256" key="1">
    <source>
        <dbReference type="ARBA" id="ARBA00004141"/>
    </source>
</evidence>
<evidence type="ECO:0008006" key="8">
    <source>
        <dbReference type="Google" id="ProtNLM"/>
    </source>
</evidence>
<keyword evidence="2 5" id="KW-0812">Transmembrane</keyword>
<dbReference type="RefSeq" id="WP_006972393.1">
    <property type="nucleotide sequence ID" value="NZ_ABCS01000030.1"/>
</dbReference>
<evidence type="ECO:0000256" key="2">
    <source>
        <dbReference type="ARBA" id="ARBA00022692"/>
    </source>
</evidence>
<proteinExistence type="predicted"/>
<comment type="subcellular location">
    <subcellularLocation>
        <location evidence="1">Membrane</location>
        <topology evidence="1">Multi-pass membrane protein</topology>
    </subcellularLocation>
</comment>
<evidence type="ECO:0000256" key="4">
    <source>
        <dbReference type="ARBA" id="ARBA00023136"/>
    </source>
</evidence>
<dbReference type="STRING" id="391625.PPSIR1_33439"/>
<evidence type="ECO:0000313" key="6">
    <source>
        <dbReference type="EMBL" id="EDM78521.1"/>
    </source>
</evidence>
<dbReference type="AlphaFoldDB" id="A6G6P4"/>
<sequence length="141" mass="14982">MTKTKLPYIITTALFALMMLPGAGMNLAQPQMVVEMAEALGVPLALLTLIGVWKLLGVAALVTPGLDRRGPHLQRLREWAYAGFFFDLTGAAFLHMAVGDFNVVTHVVFLSLLLGSYALRTKVLAQGEAPSMASGLAASPA</sequence>
<keyword evidence="7" id="KW-1185">Reference proteome</keyword>
<dbReference type="OrthoDB" id="7960583at2"/>
<evidence type="ECO:0000313" key="7">
    <source>
        <dbReference type="Proteomes" id="UP000005801"/>
    </source>
</evidence>
<evidence type="ECO:0000256" key="3">
    <source>
        <dbReference type="ARBA" id="ARBA00022989"/>
    </source>
</evidence>
<name>A6G6P4_9BACT</name>
<dbReference type="EMBL" id="ABCS01000030">
    <property type="protein sequence ID" value="EDM78521.1"/>
    <property type="molecule type" value="Genomic_DNA"/>
</dbReference>
<dbReference type="PIRSF" id="PIRSF030066">
    <property type="entry name" value="UCP030066"/>
    <property type="match status" value="1"/>
</dbReference>
<reference evidence="6 7" key="1">
    <citation type="submission" date="2007-06" db="EMBL/GenBank/DDBJ databases">
        <authorList>
            <person name="Shimkets L."/>
            <person name="Ferriera S."/>
            <person name="Johnson J."/>
            <person name="Kravitz S."/>
            <person name="Beeson K."/>
            <person name="Sutton G."/>
            <person name="Rogers Y.-H."/>
            <person name="Friedman R."/>
            <person name="Frazier M."/>
            <person name="Venter J.C."/>
        </authorList>
    </citation>
    <scope>NUCLEOTIDE SEQUENCE [LARGE SCALE GENOMIC DNA]</scope>
    <source>
        <strain evidence="6 7">SIR-1</strain>
    </source>
</reference>
<dbReference type="InterPro" id="IPR016944">
    <property type="entry name" value="UCP030066"/>
</dbReference>